<dbReference type="Gene3D" id="3.40.50.2300">
    <property type="match status" value="1"/>
</dbReference>
<dbReference type="SMART" id="SM00260">
    <property type="entry name" value="CheW"/>
    <property type="match status" value="1"/>
</dbReference>
<keyword evidence="5" id="KW-0418">Kinase</keyword>
<protein>
    <recommendedName>
        <fullName evidence="2">histidine kinase</fullName>
        <ecNumber evidence="2">2.7.13.3</ecNumber>
    </recommendedName>
</protein>
<dbReference type="InterPro" id="IPR003594">
    <property type="entry name" value="HATPase_dom"/>
</dbReference>
<evidence type="ECO:0000256" key="5">
    <source>
        <dbReference type="ARBA" id="ARBA00022777"/>
    </source>
</evidence>
<keyword evidence="14" id="KW-1185">Reference proteome</keyword>
<proteinExistence type="predicted"/>
<evidence type="ECO:0000256" key="1">
    <source>
        <dbReference type="ARBA" id="ARBA00000085"/>
    </source>
</evidence>
<dbReference type="CDD" id="cd00088">
    <property type="entry name" value="HPT"/>
    <property type="match status" value="1"/>
</dbReference>
<dbReference type="PANTHER" id="PTHR43395">
    <property type="entry name" value="SENSOR HISTIDINE KINASE CHEA"/>
    <property type="match status" value="1"/>
</dbReference>
<dbReference type="Pfam" id="PF02518">
    <property type="entry name" value="HATPase_c"/>
    <property type="match status" value="1"/>
</dbReference>
<dbReference type="Pfam" id="PF00072">
    <property type="entry name" value="Response_reg"/>
    <property type="match status" value="1"/>
</dbReference>
<comment type="caution">
    <text evidence="13">The sequence shown here is derived from an EMBL/GenBank/DDBJ whole genome shotgun (WGS) entry which is preliminary data.</text>
</comment>
<dbReference type="InterPro" id="IPR011006">
    <property type="entry name" value="CheY-like_superfamily"/>
</dbReference>
<sequence>MSQKDPLRYFRVEAREITEELGRGVAEFGAGASADLVARMMRLAHTLKGAAGVVKQRAIAERTHALEDALAPMRGREGAVPGDLVEAVAGHVAALAEAVAALDRAPAPRPAARGTPAAGFDEAAGLLRAEAREIDALLTGIAESRVRLRGMRRTTATIARARQLAELVADWTARPGGGAGGASPRMRRFAEELRTLITEAEQGLRDGVEQNERDLAQAHTAAEQLRLLPCAAAFGAFDRALAESAAALGKQAVLTVRGGDIRLDPQVLGMVQRAMIQLLRNAVAHGIETPAARLAAGKPEAGSVTVEVRREGSRIVISCADDGAGIDFAAVRAAAHDRGLPVGDGGEAALLDLLLAGGLSTSAEVTEASGRGVGLDVVREVAARLGARLDASSRAGAGSHIALAIPVSLSSLDALLVEAGGTSVALPLAAVRRAVRLVPGDVARAGGRETIEHDGAAIAVAPLARLLRLASAAGARAAGPAVVLDGGGALAALAVDAIVGTANLVVRPVPPLAFADPVVSATWFDADGVPRPVADPAALAAAAAGLAAPKPEAAPRSLPVLVIDDSLTTRVLEQSILEAAGFSVDLATCAEEGLDMARKRRYGLFLVDVEMPGMDGFGFVETTRADADLRRVPAILVSSRAAPEDIARGMAAGAHAYFIKSEFDQRRVLDTIRKLLLAAA</sequence>
<dbReference type="SMART" id="SM00448">
    <property type="entry name" value="REC"/>
    <property type="match status" value="1"/>
</dbReference>
<dbReference type="PROSITE" id="PS50109">
    <property type="entry name" value="HIS_KIN"/>
    <property type="match status" value="1"/>
</dbReference>
<evidence type="ECO:0000259" key="12">
    <source>
        <dbReference type="PROSITE" id="PS50894"/>
    </source>
</evidence>
<comment type="catalytic activity">
    <reaction evidence="1">
        <text>ATP + protein L-histidine = ADP + protein N-phospho-L-histidine.</text>
        <dbReference type="EC" id="2.7.13.3"/>
    </reaction>
</comment>
<dbReference type="SUPFAM" id="SSF52172">
    <property type="entry name" value="CheY-like"/>
    <property type="match status" value="1"/>
</dbReference>
<dbReference type="InterPro" id="IPR002545">
    <property type="entry name" value="CheW-lke_dom"/>
</dbReference>
<dbReference type="InterPro" id="IPR036061">
    <property type="entry name" value="CheW-like_dom_sf"/>
</dbReference>
<evidence type="ECO:0000313" key="13">
    <source>
        <dbReference type="EMBL" id="MFD0945356.1"/>
    </source>
</evidence>
<feature type="domain" description="Response regulatory" evidence="10">
    <location>
        <begin position="559"/>
        <end position="675"/>
    </location>
</feature>
<feature type="domain" description="CheW-like" evidence="11">
    <location>
        <begin position="411"/>
        <end position="545"/>
    </location>
</feature>
<keyword evidence="6" id="KW-0902">Two-component regulatory system</keyword>
<organism evidence="13 14">
    <name type="scientific">Sphingomonas canadensis</name>
    <dbReference type="NCBI Taxonomy" id="1219257"/>
    <lineage>
        <taxon>Bacteria</taxon>
        <taxon>Pseudomonadati</taxon>
        <taxon>Pseudomonadota</taxon>
        <taxon>Alphaproteobacteria</taxon>
        <taxon>Sphingomonadales</taxon>
        <taxon>Sphingomonadaceae</taxon>
        <taxon>Sphingomonas</taxon>
    </lineage>
</organism>
<dbReference type="InterPro" id="IPR005467">
    <property type="entry name" value="His_kinase_dom"/>
</dbReference>
<dbReference type="SMART" id="SM00073">
    <property type="entry name" value="HPT"/>
    <property type="match status" value="1"/>
</dbReference>
<evidence type="ECO:0000256" key="2">
    <source>
        <dbReference type="ARBA" id="ARBA00012438"/>
    </source>
</evidence>
<evidence type="ECO:0000259" key="11">
    <source>
        <dbReference type="PROSITE" id="PS50851"/>
    </source>
</evidence>
<accession>A0ABW3H1N7</accession>
<evidence type="ECO:0000313" key="14">
    <source>
        <dbReference type="Proteomes" id="UP001596977"/>
    </source>
</evidence>
<dbReference type="Gene3D" id="1.20.120.160">
    <property type="entry name" value="HPT domain"/>
    <property type="match status" value="1"/>
</dbReference>
<dbReference type="InterPro" id="IPR004358">
    <property type="entry name" value="Sig_transdc_His_kin-like_C"/>
</dbReference>
<dbReference type="InterPro" id="IPR051315">
    <property type="entry name" value="Bact_Chemotaxis_CheA"/>
</dbReference>
<evidence type="ECO:0000256" key="8">
    <source>
        <dbReference type="PROSITE-ProRule" id="PRU00169"/>
    </source>
</evidence>
<dbReference type="InterPro" id="IPR036890">
    <property type="entry name" value="HATPase_C_sf"/>
</dbReference>
<dbReference type="EC" id="2.7.13.3" evidence="2"/>
<dbReference type="SMART" id="SM00387">
    <property type="entry name" value="HATPase_c"/>
    <property type="match status" value="1"/>
</dbReference>
<dbReference type="Pfam" id="PF01627">
    <property type="entry name" value="Hpt"/>
    <property type="match status" value="1"/>
</dbReference>
<dbReference type="EMBL" id="JBHTJG010000001">
    <property type="protein sequence ID" value="MFD0945356.1"/>
    <property type="molecule type" value="Genomic_DNA"/>
</dbReference>
<dbReference type="InterPro" id="IPR001789">
    <property type="entry name" value="Sig_transdc_resp-reg_receiver"/>
</dbReference>
<dbReference type="SUPFAM" id="SSF55874">
    <property type="entry name" value="ATPase domain of HSP90 chaperone/DNA topoisomerase II/histidine kinase"/>
    <property type="match status" value="1"/>
</dbReference>
<dbReference type="InterPro" id="IPR008207">
    <property type="entry name" value="Sig_transdc_His_kin_Hpt_dom"/>
</dbReference>
<name>A0ABW3H1N7_9SPHN</name>
<gene>
    <name evidence="13" type="ORF">ACFQ1E_03280</name>
</gene>
<evidence type="ECO:0000259" key="10">
    <source>
        <dbReference type="PROSITE" id="PS50110"/>
    </source>
</evidence>
<evidence type="ECO:0000259" key="9">
    <source>
        <dbReference type="PROSITE" id="PS50109"/>
    </source>
</evidence>
<feature type="modified residue" description="4-aspartylphosphate" evidence="8">
    <location>
        <position position="608"/>
    </location>
</feature>
<dbReference type="InterPro" id="IPR036641">
    <property type="entry name" value="HPT_dom_sf"/>
</dbReference>
<dbReference type="RefSeq" id="WP_264942400.1">
    <property type="nucleotide sequence ID" value="NZ_JAPDRA010000001.1"/>
</dbReference>
<feature type="domain" description="HPt" evidence="12">
    <location>
        <begin position="1"/>
        <end position="102"/>
    </location>
</feature>
<keyword evidence="4" id="KW-0808">Transferase</keyword>
<dbReference type="PROSITE" id="PS50110">
    <property type="entry name" value="RESPONSE_REGULATORY"/>
    <property type="match status" value="1"/>
</dbReference>
<dbReference type="SUPFAM" id="SSF47226">
    <property type="entry name" value="Histidine-containing phosphotransfer domain, HPT domain"/>
    <property type="match status" value="1"/>
</dbReference>
<evidence type="ECO:0000256" key="7">
    <source>
        <dbReference type="PROSITE-ProRule" id="PRU00110"/>
    </source>
</evidence>
<dbReference type="SUPFAM" id="SSF50341">
    <property type="entry name" value="CheW-like"/>
    <property type="match status" value="1"/>
</dbReference>
<dbReference type="Gene3D" id="3.30.565.10">
    <property type="entry name" value="Histidine kinase-like ATPase, C-terminal domain"/>
    <property type="match status" value="1"/>
</dbReference>
<evidence type="ECO:0000256" key="4">
    <source>
        <dbReference type="ARBA" id="ARBA00022679"/>
    </source>
</evidence>
<feature type="domain" description="Histidine kinase" evidence="9">
    <location>
        <begin position="275"/>
        <end position="409"/>
    </location>
</feature>
<evidence type="ECO:0000256" key="6">
    <source>
        <dbReference type="ARBA" id="ARBA00023012"/>
    </source>
</evidence>
<dbReference type="PROSITE" id="PS50851">
    <property type="entry name" value="CHEW"/>
    <property type="match status" value="1"/>
</dbReference>
<dbReference type="Pfam" id="PF01584">
    <property type="entry name" value="CheW"/>
    <property type="match status" value="1"/>
</dbReference>
<keyword evidence="3 8" id="KW-0597">Phosphoprotein</keyword>
<dbReference type="PROSITE" id="PS50894">
    <property type="entry name" value="HPT"/>
    <property type="match status" value="1"/>
</dbReference>
<dbReference type="Proteomes" id="UP001596977">
    <property type="component" value="Unassembled WGS sequence"/>
</dbReference>
<dbReference type="PRINTS" id="PR00344">
    <property type="entry name" value="BCTRLSENSOR"/>
</dbReference>
<evidence type="ECO:0000256" key="3">
    <source>
        <dbReference type="ARBA" id="ARBA00022553"/>
    </source>
</evidence>
<feature type="modified residue" description="Phosphohistidine" evidence="7">
    <location>
        <position position="45"/>
    </location>
</feature>
<dbReference type="PANTHER" id="PTHR43395:SF1">
    <property type="entry name" value="CHEMOTAXIS PROTEIN CHEA"/>
    <property type="match status" value="1"/>
</dbReference>
<reference evidence="14" key="1">
    <citation type="journal article" date="2019" name="Int. J. Syst. Evol. Microbiol.">
        <title>The Global Catalogue of Microorganisms (GCM) 10K type strain sequencing project: providing services to taxonomists for standard genome sequencing and annotation.</title>
        <authorList>
            <consortium name="The Broad Institute Genomics Platform"/>
            <consortium name="The Broad Institute Genome Sequencing Center for Infectious Disease"/>
            <person name="Wu L."/>
            <person name="Ma J."/>
        </authorList>
    </citation>
    <scope>NUCLEOTIDE SEQUENCE [LARGE SCALE GENOMIC DNA]</scope>
    <source>
        <strain evidence="14">CCUG 62982</strain>
    </source>
</reference>